<evidence type="ECO:0000313" key="4">
    <source>
        <dbReference type="Proteomes" id="UP000027647"/>
    </source>
</evidence>
<dbReference type="Proteomes" id="UP000027647">
    <property type="component" value="Unassembled WGS sequence"/>
</dbReference>
<feature type="domain" description="PilZ" evidence="2">
    <location>
        <begin position="71"/>
        <end position="162"/>
    </location>
</feature>
<dbReference type="InterPro" id="IPR009875">
    <property type="entry name" value="PilZ_domain"/>
</dbReference>
<dbReference type="Pfam" id="PF07238">
    <property type="entry name" value="PilZ"/>
    <property type="match status" value="1"/>
</dbReference>
<gene>
    <name evidence="3" type="ORF">EH31_13250</name>
</gene>
<dbReference type="SUPFAM" id="SSF141371">
    <property type="entry name" value="PilZ domain-like"/>
    <property type="match status" value="1"/>
</dbReference>
<keyword evidence="4" id="KW-1185">Reference proteome</keyword>
<feature type="compositionally biased region" description="Gly residues" evidence="1">
    <location>
        <begin position="22"/>
        <end position="39"/>
    </location>
</feature>
<proteinExistence type="predicted"/>
<feature type="compositionally biased region" description="Polar residues" evidence="1">
    <location>
        <begin position="54"/>
        <end position="64"/>
    </location>
</feature>
<dbReference type="EMBL" id="JMIW01000006">
    <property type="protein sequence ID" value="KEO89008.1"/>
    <property type="molecule type" value="Genomic_DNA"/>
</dbReference>
<name>A0A074MAY8_ERYLO</name>
<evidence type="ECO:0000259" key="2">
    <source>
        <dbReference type="Pfam" id="PF07238"/>
    </source>
</evidence>
<dbReference type="STRING" id="1044.EH31_13250"/>
<comment type="caution">
    <text evidence="3">The sequence shown here is derived from an EMBL/GenBank/DDBJ whole genome shotgun (WGS) entry which is preliminary data.</text>
</comment>
<evidence type="ECO:0000313" key="3">
    <source>
        <dbReference type="EMBL" id="KEO89008.1"/>
    </source>
</evidence>
<dbReference type="AlphaFoldDB" id="A0A074MAY8"/>
<dbReference type="eggNOG" id="ENOG5031FPD">
    <property type="taxonomic scope" value="Bacteria"/>
</dbReference>
<evidence type="ECO:0000256" key="1">
    <source>
        <dbReference type="SAM" id="MobiDB-lite"/>
    </source>
</evidence>
<dbReference type="OrthoDB" id="7391769at2"/>
<accession>A0A074MAY8</accession>
<dbReference type="RefSeq" id="WP_051699235.1">
    <property type="nucleotide sequence ID" value="NZ_JMIW01000006.1"/>
</dbReference>
<feature type="region of interest" description="Disordered" evidence="1">
    <location>
        <begin position="1"/>
        <end position="64"/>
    </location>
</feature>
<protein>
    <recommendedName>
        <fullName evidence="2">PilZ domain-containing protein</fullName>
    </recommendedName>
</protein>
<reference evidence="3 4" key="1">
    <citation type="submission" date="2014-04" db="EMBL/GenBank/DDBJ databases">
        <title>A comprehensive comparison of genomes of Erythrobacter spp. strains.</title>
        <authorList>
            <person name="Zheng Q."/>
        </authorList>
    </citation>
    <scope>NUCLEOTIDE SEQUENCE [LARGE SCALE GENOMIC DNA]</scope>
    <source>
        <strain evidence="3 4">DSM 6997</strain>
    </source>
</reference>
<organism evidence="3 4">
    <name type="scientific">Erythrobacter longus</name>
    <dbReference type="NCBI Taxonomy" id="1044"/>
    <lineage>
        <taxon>Bacteria</taxon>
        <taxon>Pseudomonadati</taxon>
        <taxon>Pseudomonadota</taxon>
        <taxon>Alphaproteobacteria</taxon>
        <taxon>Sphingomonadales</taxon>
        <taxon>Erythrobacteraceae</taxon>
        <taxon>Erythrobacter/Porphyrobacter group</taxon>
        <taxon>Erythrobacter</taxon>
    </lineage>
</organism>
<dbReference type="GO" id="GO:0035438">
    <property type="term" value="F:cyclic-di-GMP binding"/>
    <property type="evidence" value="ECO:0007669"/>
    <property type="project" value="InterPro"/>
</dbReference>
<sequence length="186" mass="19584">MSAARPLSNLGSDDAGDLRKGSTGGPVGGPIGGPVGGRAGFQSPGGHEPGCERTGQSQSHYTTTTGVPIGRRAAARLRLALPARLISLYGTHRCILIDMSITGAQLGLEIPLATSDNAILEIAGKELFCDIVRMARGPHGGINGVMFDPPLEDEDVLHVRRFSETYKADELRAIRSEVRAWVDGSV</sequence>